<dbReference type="RefSeq" id="WP_008178993.1">
    <property type="nucleotide sequence ID" value="NZ_MKZR01000001.1"/>
</dbReference>
<evidence type="ECO:0000256" key="5">
    <source>
        <dbReference type="ARBA" id="ARBA00046577"/>
    </source>
</evidence>
<evidence type="ECO:0000256" key="2">
    <source>
        <dbReference type="ARBA" id="ARBA00002788"/>
    </source>
</evidence>
<dbReference type="InterPro" id="IPR004701">
    <property type="entry name" value="PTS_EIIA_man-typ"/>
</dbReference>
<gene>
    <name evidence="7" type="ORF">LYNGBM3L_11570</name>
</gene>
<evidence type="ECO:0000259" key="6">
    <source>
        <dbReference type="PROSITE" id="PS51096"/>
    </source>
</evidence>
<protein>
    <recommendedName>
        <fullName evidence="3">phosphoenolpyruvate--glycerone phosphotransferase</fullName>
        <ecNumber evidence="3">2.7.1.121</ecNumber>
    </recommendedName>
</protein>
<proteinExistence type="predicted"/>
<feature type="domain" description="PTS EIIA type-4" evidence="6">
    <location>
        <begin position="1"/>
        <end position="131"/>
    </location>
</feature>
<comment type="catalytic activity">
    <reaction evidence="1">
        <text>dihydroxyacetone + phosphoenolpyruvate = dihydroxyacetone phosphate + pyruvate</text>
        <dbReference type="Rhea" id="RHEA:18381"/>
        <dbReference type="ChEBI" id="CHEBI:15361"/>
        <dbReference type="ChEBI" id="CHEBI:16016"/>
        <dbReference type="ChEBI" id="CHEBI:57642"/>
        <dbReference type="ChEBI" id="CHEBI:58702"/>
        <dbReference type="EC" id="2.7.1.121"/>
    </reaction>
</comment>
<evidence type="ECO:0000256" key="3">
    <source>
        <dbReference type="ARBA" id="ARBA00012095"/>
    </source>
</evidence>
<evidence type="ECO:0000313" key="8">
    <source>
        <dbReference type="Proteomes" id="UP000003959"/>
    </source>
</evidence>
<evidence type="ECO:0000256" key="1">
    <source>
        <dbReference type="ARBA" id="ARBA00001113"/>
    </source>
</evidence>
<comment type="subunit">
    <text evidence="5">Homodimer. The dihydroxyacetone kinase complex is composed of a homodimer of DhaM, a homodimer of DhaK and the subunit DhaL.</text>
</comment>
<dbReference type="InterPro" id="IPR012844">
    <property type="entry name" value="DhaM_N"/>
</dbReference>
<dbReference type="EMBL" id="GL890825">
    <property type="protein sequence ID" value="EGJ34863.1"/>
    <property type="molecule type" value="Genomic_DNA"/>
</dbReference>
<sequence>MIGIVIISHSAKLAAGVKELAEQMVQTSVPIAIAAGIDDPENPFGTDVLQVQAAIESVYSDAGVVVLMDLGSAVLSAEMALEFLDEEQKSKVRLCEAPLVEGAIAAVVQAAAGGDIDQGIGLARSALIGDT</sequence>
<keyword evidence="7" id="KW-0418">Kinase</keyword>
<dbReference type="PROSITE" id="PS51096">
    <property type="entry name" value="PTS_EIIA_TYPE_4"/>
    <property type="match status" value="1"/>
</dbReference>
<dbReference type="Proteomes" id="UP000003959">
    <property type="component" value="Unassembled WGS sequence"/>
</dbReference>
<dbReference type="GO" id="GO:0047324">
    <property type="term" value="F:phosphoenolpyruvate-glycerone phosphotransferase activity"/>
    <property type="evidence" value="ECO:0007669"/>
    <property type="project" value="UniProtKB-EC"/>
</dbReference>
<keyword evidence="4" id="KW-0808">Transferase</keyword>
<keyword evidence="8" id="KW-1185">Reference proteome</keyword>
<organism evidence="7 8">
    <name type="scientific">Moorena producens 3L</name>
    <dbReference type="NCBI Taxonomy" id="489825"/>
    <lineage>
        <taxon>Bacteria</taxon>
        <taxon>Bacillati</taxon>
        <taxon>Cyanobacteriota</taxon>
        <taxon>Cyanophyceae</taxon>
        <taxon>Coleofasciculales</taxon>
        <taxon>Coleofasciculaceae</taxon>
        <taxon>Moorena</taxon>
    </lineage>
</organism>
<dbReference type="PANTHER" id="PTHR38594:SF1">
    <property type="entry name" value="PEP-DEPENDENT DIHYDROXYACETONE KINASE, PHOSPHORYL DONOR SUBUNIT DHAM"/>
    <property type="match status" value="1"/>
</dbReference>
<dbReference type="AlphaFoldDB" id="F4XKK8"/>
<dbReference type="Pfam" id="PF03610">
    <property type="entry name" value="EIIA-man"/>
    <property type="match status" value="1"/>
</dbReference>
<comment type="function">
    <text evidence="2">Component of the dihydroxyacetone kinase complex, which is responsible for the phosphoenolpyruvate (PEP)-dependent phosphorylation of dihydroxyacetone. DhaM serves as the phosphoryl donor. Is phosphorylated by phosphoenolpyruvate in an EI- and HPr-dependent reaction, and a phosphorelay system on histidine residues finally leads to phosphoryl transfer to DhaL and dihydroxyacetone.</text>
</comment>
<dbReference type="SUPFAM" id="SSF53062">
    <property type="entry name" value="PTS system fructose IIA component-like"/>
    <property type="match status" value="1"/>
</dbReference>
<dbReference type="GO" id="GO:0016020">
    <property type="term" value="C:membrane"/>
    <property type="evidence" value="ECO:0007669"/>
    <property type="project" value="InterPro"/>
</dbReference>
<dbReference type="GO" id="GO:0019563">
    <property type="term" value="P:glycerol catabolic process"/>
    <property type="evidence" value="ECO:0007669"/>
    <property type="project" value="InterPro"/>
</dbReference>
<dbReference type="InterPro" id="IPR039643">
    <property type="entry name" value="DhaM"/>
</dbReference>
<reference evidence="8" key="1">
    <citation type="journal article" date="2011" name="Proc. Natl. Acad. Sci. U.S.A.">
        <title>Genomic insights into the physiology and ecology of the marine filamentous cyanobacterium Lyngbya majuscula.</title>
        <authorList>
            <person name="Jones A.C."/>
            <person name="Monroe E.A."/>
            <person name="Podell S."/>
            <person name="Hess W.R."/>
            <person name="Klages S."/>
            <person name="Esquenazi E."/>
            <person name="Niessen S."/>
            <person name="Hoover H."/>
            <person name="Rothmann M."/>
            <person name="Lasken R.S."/>
            <person name="Yates J.R.III."/>
            <person name="Reinhardt R."/>
            <person name="Kube M."/>
            <person name="Burkart M.D."/>
            <person name="Allen E.E."/>
            <person name="Dorrestein P.C."/>
            <person name="Gerwick W.H."/>
            <person name="Gerwick L."/>
        </authorList>
    </citation>
    <scope>NUCLEOTIDE SEQUENCE [LARGE SCALE GENOMIC DNA]</scope>
    <source>
        <strain evidence="8">3L</strain>
    </source>
</reference>
<dbReference type="PANTHER" id="PTHR38594">
    <property type="entry name" value="PEP-DEPENDENT DIHYDROXYACETONE KINASE, PHOSPHORYL DONOR SUBUNIT DHAM"/>
    <property type="match status" value="1"/>
</dbReference>
<dbReference type="Gene3D" id="3.40.50.510">
    <property type="entry name" value="Phosphotransferase system, mannose-type IIA component"/>
    <property type="match status" value="1"/>
</dbReference>
<dbReference type="HOGENOM" id="CLU_045361_2_1_3"/>
<dbReference type="GO" id="GO:0009401">
    <property type="term" value="P:phosphoenolpyruvate-dependent sugar phosphotransferase system"/>
    <property type="evidence" value="ECO:0007669"/>
    <property type="project" value="InterPro"/>
</dbReference>
<dbReference type="EC" id="2.7.1.121" evidence="3"/>
<dbReference type="eggNOG" id="COG3412">
    <property type="taxonomic scope" value="Bacteria"/>
</dbReference>
<accession>F4XKK8</accession>
<name>F4XKK8_9CYAN</name>
<dbReference type="InterPro" id="IPR036662">
    <property type="entry name" value="PTS_EIIA_man-typ_sf"/>
</dbReference>
<evidence type="ECO:0000256" key="4">
    <source>
        <dbReference type="ARBA" id="ARBA00022679"/>
    </source>
</evidence>
<evidence type="ECO:0000313" key="7">
    <source>
        <dbReference type="EMBL" id="EGJ34863.1"/>
    </source>
</evidence>
<dbReference type="NCBIfam" id="TIGR02364">
    <property type="entry name" value="dha_pts"/>
    <property type="match status" value="1"/>
</dbReference>